<evidence type="ECO:0000313" key="3">
    <source>
        <dbReference type="EMBL" id="MFD1188957.1"/>
    </source>
</evidence>
<feature type="domain" description="FIST C-domain" evidence="2">
    <location>
        <begin position="223"/>
        <end position="363"/>
    </location>
</feature>
<gene>
    <name evidence="3" type="ORF">ACFQ27_00070</name>
</gene>
<protein>
    <submittedName>
        <fullName evidence="3">FIST signal transduction protein</fullName>
    </submittedName>
</protein>
<reference evidence="4" key="1">
    <citation type="journal article" date="2019" name="Int. J. Syst. Evol. Microbiol.">
        <title>The Global Catalogue of Microorganisms (GCM) 10K type strain sequencing project: providing services to taxonomists for standard genome sequencing and annotation.</title>
        <authorList>
            <consortium name="The Broad Institute Genomics Platform"/>
            <consortium name="The Broad Institute Genome Sequencing Center for Infectious Disease"/>
            <person name="Wu L."/>
            <person name="Ma J."/>
        </authorList>
    </citation>
    <scope>NUCLEOTIDE SEQUENCE [LARGE SCALE GENOMIC DNA]</scope>
    <source>
        <strain evidence="4">CCUG 55074</strain>
    </source>
</reference>
<dbReference type="SMART" id="SM00897">
    <property type="entry name" value="FIST"/>
    <property type="match status" value="1"/>
</dbReference>
<dbReference type="EMBL" id="JBHTLQ010000001">
    <property type="protein sequence ID" value="MFD1188957.1"/>
    <property type="molecule type" value="Genomic_DNA"/>
</dbReference>
<proteinExistence type="predicted"/>
<feature type="domain" description="FIST" evidence="1">
    <location>
        <begin position="24"/>
        <end position="222"/>
    </location>
</feature>
<dbReference type="Proteomes" id="UP001597216">
    <property type="component" value="Unassembled WGS sequence"/>
</dbReference>
<dbReference type="InterPro" id="IPR013702">
    <property type="entry name" value="FIST_domain_N"/>
</dbReference>
<dbReference type="RefSeq" id="WP_377351917.1">
    <property type="nucleotide sequence ID" value="NZ_JBHTLQ010000001.1"/>
</dbReference>
<dbReference type="PANTHER" id="PTHR40252:SF2">
    <property type="entry name" value="BLR0328 PROTEIN"/>
    <property type="match status" value="1"/>
</dbReference>
<evidence type="ECO:0000313" key="4">
    <source>
        <dbReference type="Proteomes" id="UP001597216"/>
    </source>
</evidence>
<comment type="caution">
    <text evidence="3">The sequence shown here is derived from an EMBL/GenBank/DDBJ whole genome shotgun (WGS) entry which is preliminary data.</text>
</comment>
<dbReference type="Pfam" id="PF10442">
    <property type="entry name" value="FIST_C"/>
    <property type="match status" value="1"/>
</dbReference>
<keyword evidence="4" id="KW-1185">Reference proteome</keyword>
<dbReference type="PANTHER" id="PTHR40252">
    <property type="entry name" value="BLR0328 PROTEIN"/>
    <property type="match status" value="1"/>
</dbReference>
<evidence type="ECO:0000259" key="2">
    <source>
        <dbReference type="SMART" id="SM01204"/>
    </source>
</evidence>
<organism evidence="3 4">
    <name type="scientific">Phenylobacterium conjunctum</name>
    <dbReference type="NCBI Taxonomy" id="1298959"/>
    <lineage>
        <taxon>Bacteria</taxon>
        <taxon>Pseudomonadati</taxon>
        <taxon>Pseudomonadota</taxon>
        <taxon>Alphaproteobacteria</taxon>
        <taxon>Caulobacterales</taxon>
        <taxon>Caulobacteraceae</taxon>
        <taxon>Phenylobacterium</taxon>
    </lineage>
</organism>
<evidence type="ECO:0000259" key="1">
    <source>
        <dbReference type="SMART" id="SM00897"/>
    </source>
</evidence>
<sequence>MKTWALEWRGADQAFTCAQDGCAEADLVLFFGARGILARPSAFETLRAACPSALIVGCTTGTIIAGDAIEDDGASAVAVKLERSQVRLASVEIAGKTSEAVGAELARMLTDASPAGDGRLAAVLIISDGLNVNGSALVGGLQAGVGAGVAIGGGLAADGAAFEKTLVAANGQPRENLVAAIGFYGDGLEARMGVAHGWERFGPPRRITKAAGAVLFEMDGKPALDLYEKYLGDEAAQLPASALLYPLLISNPADESDQVVRTILAVDHEARTMTFAGDMPEGWTAKLMRGAADSLTQGALDAADMVRAEAADASETLALLVSCVGRRLAMGQRTGDEVEAVSEVLGPAARRIGFYSYGEVVTPGVAGHCGLHNQTMTLMTLREAA</sequence>
<accession>A0ABW3SX22</accession>
<dbReference type="SMART" id="SM01204">
    <property type="entry name" value="FIST_C"/>
    <property type="match status" value="1"/>
</dbReference>
<dbReference type="InterPro" id="IPR019494">
    <property type="entry name" value="FIST_C"/>
</dbReference>
<dbReference type="Pfam" id="PF08495">
    <property type="entry name" value="FIST"/>
    <property type="match status" value="1"/>
</dbReference>
<name>A0ABW3SX22_9CAUL</name>